<dbReference type="SUPFAM" id="SSF50129">
    <property type="entry name" value="GroES-like"/>
    <property type="match status" value="1"/>
</dbReference>
<gene>
    <name evidence="8" type="ORF">D1114_21770</name>
</gene>
<dbReference type="Gene3D" id="3.90.180.10">
    <property type="entry name" value="Medium-chain alcohol dehydrogenases, catalytic domain"/>
    <property type="match status" value="1"/>
</dbReference>
<evidence type="ECO:0000256" key="1">
    <source>
        <dbReference type="ARBA" id="ARBA00001947"/>
    </source>
</evidence>
<keyword evidence="4 6" id="KW-0862">Zinc</keyword>
<evidence type="ECO:0000259" key="7">
    <source>
        <dbReference type="SMART" id="SM00829"/>
    </source>
</evidence>
<dbReference type="InterPro" id="IPR011032">
    <property type="entry name" value="GroES-like_sf"/>
</dbReference>
<dbReference type="InterPro" id="IPR002328">
    <property type="entry name" value="ADH_Zn_CS"/>
</dbReference>
<dbReference type="InterPro" id="IPR036291">
    <property type="entry name" value="NAD(P)-bd_dom_sf"/>
</dbReference>
<comment type="caution">
    <text evidence="8">The sequence shown here is derived from an EMBL/GenBank/DDBJ whole genome shotgun (WGS) entry which is preliminary data.</text>
</comment>
<dbReference type="PROSITE" id="PS00059">
    <property type="entry name" value="ADH_ZINC"/>
    <property type="match status" value="1"/>
</dbReference>
<dbReference type="Pfam" id="PF00107">
    <property type="entry name" value="ADH_zinc_N"/>
    <property type="match status" value="1"/>
</dbReference>
<dbReference type="AlphaFoldDB" id="A0AAX1UFY0"/>
<comment type="cofactor">
    <cofactor evidence="1 6">
        <name>Zn(2+)</name>
        <dbReference type="ChEBI" id="CHEBI:29105"/>
    </cofactor>
</comment>
<keyword evidence="5" id="KW-0560">Oxidoreductase</keyword>
<evidence type="ECO:0000313" key="9">
    <source>
        <dbReference type="Proteomes" id="UP000266305"/>
    </source>
</evidence>
<evidence type="ECO:0000256" key="3">
    <source>
        <dbReference type="ARBA" id="ARBA00022723"/>
    </source>
</evidence>
<proteinExistence type="inferred from homology"/>
<dbReference type="GO" id="GO:0016616">
    <property type="term" value="F:oxidoreductase activity, acting on the CH-OH group of donors, NAD or NADP as acceptor"/>
    <property type="evidence" value="ECO:0007669"/>
    <property type="project" value="UniProtKB-ARBA"/>
</dbReference>
<dbReference type="Pfam" id="PF08240">
    <property type="entry name" value="ADH_N"/>
    <property type="match status" value="1"/>
</dbReference>
<evidence type="ECO:0000313" key="8">
    <source>
        <dbReference type="EMBL" id="RHZ90901.1"/>
    </source>
</evidence>
<sequence length="348" mass="36011">MMKALVLHAPHDLRLDEIAAAADPGPGEVRVAVSHGGICGSDLHYYHHGGFGTVRLREPMALGHEVSGIVTALGAGVTDFHEGDRVAVNPSRPCGRCDYCRRGLAHHCLDMRFNGSAMRFPHEQGLFRAAVTLPAAQAVRLPAETDLALAAMSEPLAVCLHAVAGAGSLIGKRVLVSGCGPIGCLTILAARAAGAEEIVASDIAAPALAAARAVGADRVLDLAAEPEALEPFAEGKGRIDVVFECSGAPPALLAALRVLRPQGLLVAVGLGPEVALPVTALVAREIRLQGSFRFDAEFATAARAIASGRIDVSPLLTRVLPVTEAADAFALASDKSRAMKVQIAFPPP</sequence>
<dbReference type="CDD" id="cd08232">
    <property type="entry name" value="idonate-5-DH"/>
    <property type="match status" value="1"/>
</dbReference>
<evidence type="ECO:0000256" key="2">
    <source>
        <dbReference type="ARBA" id="ARBA00008072"/>
    </source>
</evidence>
<evidence type="ECO:0000256" key="4">
    <source>
        <dbReference type="ARBA" id="ARBA00022833"/>
    </source>
</evidence>
<name>A0AAX1UFY0_CERSP</name>
<reference evidence="8 9" key="1">
    <citation type="submission" date="2018-08" db="EMBL/GenBank/DDBJ databases">
        <title>Draft genome sequence of Rhodobacter sphaeroides FY.</title>
        <authorList>
            <person name="Rayyan A."/>
            <person name="Meyer T.E."/>
            <person name="Kyndt J.A."/>
        </authorList>
    </citation>
    <scope>NUCLEOTIDE SEQUENCE [LARGE SCALE GENOMIC DNA]</scope>
    <source>
        <strain evidence="8 9">FY</strain>
    </source>
</reference>
<dbReference type="SMART" id="SM00829">
    <property type="entry name" value="PKS_ER"/>
    <property type="match status" value="1"/>
</dbReference>
<feature type="domain" description="Enoyl reductase (ER)" evidence="7">
    <location>
        <begin position="8"/>
        <end position="343"/>
    </location>
</feature>
<dbReference type="InterPro" id="IPR013154">
    <property type="entry name" value="ADH-like_N"/>
</dbReference>
<accession>A0AAX1UFY0</accession>
<comment type="similarity">
    <text evidence="2 6">Belongs to the zinc-containing alcohol dehydrogenase family.</text>
</comment>
<dbReference type="InterPro" id="IPR020843">
    <property type="entry name" value="ER"/>
</dbReference>
<dbReference type="GO" id="GO:0008270">
    <property type="term" value="F:zinc ion binding"/>
    <property type="evidence" value="ECO:0007669"/>
    <property type="project" value="InterPro"/>
</dbReference>
<protein>
    <submittedName>
        <fullName evidence="8">L-idonate 5-dehydrogenase</fullName>
    </submittedName>
</protein>
<evidence type="ECO:0000256" key="5">
    <source>
        <dbReference type="ARBA" id="ARBA00023002"/>
    </source>
</evidence>
<evidence type="ECO:0000256" key="6">
    <source>
        <dbReference type="RuleBase" id="RU361277"/>
    </source>
</evidence>
<dbReference type="InterPro" id="IPR013149">
    <property type="entry name" value="ADH-like_C"/>
</dbReference>
<organism evidence="8 9">
    <name type="scientific">Cereibacter sphaeroides</name>
    <name type="common">Rhodobacter sphaeroides</name>
    <dbReference type="NCBI Taxonomy" id="1063"/>
    <lineage>
        <taxon>Bacteria</taxon>
        <taxon>Pseudomonadati</taxon>
        <taxon>Pseudomonadota</taxon>
        <taxon>Alphaproteobacteria</taxon>
        <taxon>Rhodobacterales</taxon>
        <taxon>Paracoccaceae</taxon>
        <taxon>Cereibacter</taxon>
    </lineage>
</organism>
<keyword evidence="3 6" id="KW-0479">Metal-binding</keyword>
<dbReference type="EMBL" id="QWGP01000043">
    <property type="protein sequence ID" value="RHZ90901.1"/>
    <property type="molecule type" value="Genomic_DNA"/>
</dbReference>
<dbReference type="PANTHER" id="PTHR43161:SF9">
    <property type="entry name" value="SORBITOL DEHYDROGENASE"/>
    <property type="match status" value="1"/>
</dbReference>
<dbReference type="Proteomes" id="UP000266305">
    <property type="component" value="Unassembled WGS sequence"/>
</dbReference>
<dbReference type="Gene3D" id="3.40.50.720">
    <property type="entry name" value="NAD(P)-binding Rossmann-like Domain"/>
    <property type="match status" value="1"/>
</dbReference>
<dbReference type="PANTHER" id="PTHR43161">
    <property type="entry name" value="SORBITOL DEHYDROGENASE"/>
    <property type="match status" value="1"/>
</dbReference>
<dbReference type="SUPFAM" id="SSF51735">
    <property type="entry name" value="NAD(P)-binding Rossmann-fold domains"/>
    <property type="match status" value="1"/>
</dbReference>